<dbReference type="InParanoid" id="I1CV35"/>
<evidence type="ECO:0000313" key="4">
    <source>
        <dbReference type="Proteomes" id="UP000009138"/>
    </source>
</evidence>
<dbReference type="Proteomes" id="UP000009138">
    <property type="component" value="Unassembled WGS sequence"/>
</dbReference>
<feature type="coiled-coil region" evidence="1">
    <location>
        <begin position="32"/>
        <end position="66"/>
    </location>
</feature>
<keyword evidence="4" id="KW-1185">Reference proteome</keyword>
<proteinExistence type="predicted"/>
<gene>
    <name evidence="3" type="ORF">RO3G_17186</name>
</gene>
<dbReference type="EMBL" id="CH476756">
    <property type="protein sequence ID" value="EIE92315.1"/>
    <property type="molecule type" value="Genomic_DNA"/>
</dbReference>
<dbReference type="eggNOG" id="ENOG502RANB">
    <property type="taxonomic scope" value="Eukaryota"/>
</dbReference>
<name>I1CV35_RHIO9</name>
<evidence type="ECO:0000256" key="1">
    <source>
        <dbReference type="SAM" id="Coils"/>
    </source>
</evidence>
<evidence type="ECO:0000256" key="2">
    <source>
        <dbReference type="SAM" id="MobiDB-lite"/>
    </source>
</evidence>
<dbReference type="OrthoDB" id="2369992at2759"/>
<organism evidence="3 4">
    <name type="scientific">Rhizopus delemar (strain RA 99-880 / ATCC MYA-4621 / FGSC 9543 / NRRL 43880)</name>
    <name type="common">Mucormycosis agent</name>
    <name type="synonym">Rhizopus arrhizus var. delemar</name>
    <dbReference type="NCBI Taxonomy" id="246409"/>
    <lineage>
        <taxon>Eukaryota</taxon>
        <taxon>Fungi</taxon>
        <taxon>Fungi incertae sedis</taxon>
        <taxon>Mucoromycota</taxon>
        <taxon>Mucoromycotina</taxon>
        <taxon>Mucoromycetes</taxon>
        <taxon>Mucorales</taxon>
        <taxon>Mucorineae</taxon>
        <taxon>Rhizopodaceae</taxon>
        <taxon>Rhizopus</taxon>
    </lineage>
</organism>
<accession>I1CV35</accession>
<dbReference type="OMA" id="KEPRWNI"/>
<feature type="region of interest" description="Disordered" evidence="2">
    <location>
        <begin position="1"/>
        <end position="23"/>
    </location>
</feature>
<sequence>MKRKCVPQSPSFNYSSSFDEEEEEEEINEKRYFEIHQTIEQLENEMRKLEIDLNKEKSANALIKNEPVWHIRFENGHMMLDSEIKDFQELLLYGSSFIRYLSPFGYTFQTSSPSVYLDRLIDRYFYCYNNFIPLVHEKSYRKYIETLEDKLQDPVTLAMCASANIFDEPERYLESLMVVNILQPFMMTTLRFNDSKKWANLTDHTTRTLYASIHRSSVVAKTIMGIIDLVMDNRTDRFETFNEYLDILPDDPPFTKSVLEMFNYIVIIESHHITELVYKQSRELVLEGKAQLTLEDIACYESILMDWWHSLPDYFKISKGPFDCTKELIEACTDTQKLLMCLYVHGLVRIKEFMEEFKKSISPDHHVLTSSLHSSSLSLTTSELAVSAHDVYQNYPLPFEAFIFDMVNSSVMDINEV</sequence>
<dbReference type="VEuPathDB" id="FungiDB:RO3G_17186"/>
<protein>
    <submittedName>
        <fullName evidence="3">Uncharacterized protein</fullName>
    </submittedName>
</protein>
<feature type="compositionally biased region" description="Polar residues" evidence="2">
    <location>
        <begin position="8"/>
        <end position="17"/>
    </location>
</feature>
<reference evidence="3 4" key="1">
    <citation type="journal article" date="2009" name="PLoS Genet.">
        <title>Genomic analysis of the basal lineage fungus Rhizopus oryzae reveals a whole-genome duplication.</title>
        <authorList>
            <person name="Ma L.-J."/>
            <person name="Ibrahim A.S."/>
            <person name="Skory C."/>
            <person name="Grabherr M.G."/>
            <person name="Burger G."/>
            <person name="Butler M."/>
            <person name="Elias M."/>
            <person name="Idnurm A."/>
            <person name="Lang B.F."/>
            <person name="Sone T."/>
            <person name="Abe A."/>
            <person name="Calvo S.E."/>
            <person name="Corrochano L.M."/>
            <person name="Engels R."/>
            <person name="Fu J."/>
            <person name="Hansberg W."/>
            <person name="Kim J.-M."/>
            <person name="Kodira C.D."/>
            <person name="Koehrsen M.J."/>
            <person name="Liu B."/>
            <person name="Miranda-Saavedra D."/>
            <person name="O'Leary S."/>
            <person name="Ortiz-Castellanos L."/>
            <person name="Poulter R."/>
            <person name="Rodriguez-Romero J."/>
            <person name="Ruiz-Herrera J."/>
            <person name="Shen Y.-Q."/>
            <person name="Zeng Q."/>
            <person name="Galagan J."/>
            <person name="Birren B.W."/>
            <person name="Cuomo C.A."/>
            <person name="Wickes B.L."/>
        </authorList>
    </citation>
    <scope>NUCLEOTIDE SEQUENCE [LARGE SCALE GENOMIC DNA]</scope>
    <source>
        <strain evidence="4">RA 99-880 / ATCC MYA-4621 / FGSC 9543 / NRRL 43880</strain>
    </source>
</reference>
<dbReference type="RefSeq" id="XP_067527711.1">
    <property type="nucleotide sequence ID" value="XM_067671770.1"/>
</dbReference>
<dbReference type="GeneID" id="93624151"/>
<evidence type="ECO:0000313" key="3">
    <source>
        <dbReference type="EMBL" id="EIE92315.1"/>
    </source>
</evidence>
<keyword evidence="1" id="KW-0175">Coiled coil</keyword>
<dbReference type="AlphaFoldDB" id="I1CV35"/>